<dbReference type="RefSeq" id="WP_189643081.1">
    <property type="nucleotide sequence ID" value="NZ_BNAL01000017.1"/>
</dbReference>
<feature type="chain" id="PRO_5045045709" evidence="1">
    <location>
        <begin position="17"/>
        <end position="200"/>
    </location>
</feature>
<organism evidence="2 3">
    <name type="scientific">Deinococcus piscis</name>
    <dbReference type="NCBI Taxonomy" id="394230"/>
    <lineage>
        <taxon>Bacteria</taxon>
        <taxon>Thermotogati</taxon>
        <taxon>Deinococcota</taxon>
        <taxon>Deinococci</taxon>
        <taxon>Deinococcales</taxon>
        <taxon>Deinococcaceae</taxon>
        <taxon>Deinococcus</taxon>
    </lineage>
</organism>
<evidence type="ECO:0000313" key="2">
    <source>
        <dbReference type="EMBL" id="GHG03610.1"/>
    </source>
</evidence>
<name>A0ABQ3K4Z8_9DEIO</name>
<sequence length="200" mass="21885">MHTFLLLLTLLGLSGAGTFSTRLMPAAVPNAAPPGPNIYPAANDSMPTPQPIRGPSLALRPQLEAVLTIQLLSGLTEDGKLHWTAAQRAQLQTLLSPLKQARVTAKDWAAIGAGWETLLTPAQRRELETARAHAEALAERRLSMSRLALLDGPGTEQTKWRYAFALQRGTALVRQLEKTPDHNPYGHSPYREHLDILLKP</sequence>
<comment type="caution">
    <text evidence="2">The sequence shown here is derived from an EMBL/GenBank/DDBJ whole genome shotgun (WGS) entry which is preliminary data.</text>
</comment>
<evidence type="ECO:0000313" key="3">
    <source>
        <dbReference type="Proteomes" id="UP000632154"/>
    </source>
</evidence>
<dbReference type="Proteomes" id="UP000632154">
    <property type="component" value="Unassembled WGS sequence"/>
</dbReference>
<keyword evidence="3" id="KW-1185">Reference proteome</keyword>
<accession>A0ABQ3K4Z8</accession>
<dbReference type="EMBL" id="BNAL01000017">
    <property type="protein sequence ID" value="GHG03610.1"/>
    <property type="molecule type" value="Genomic_DNA"/>
</dbReference>
<proteinExistence type="predicted"/>
<keyword evidence="1" id="KW-0732">Signal</keyword>
<gene>
    <name evidence="2" type="ORF">GCM10017783_15140</name>
</gene>
<reference evidence="3" key="1">
    <citation type="journal article" date="2019" name="Int. J. Syst. Evol. Microbiol.">
        <title>The Global Catalogue of Microorganisms (GCM) 10K type strain sequencing project: providing services to taxonomists for standard genome sequencing and annotation.</title>
        <authorList>
            <consortium name="The Broad Institute Genomics Platform"/>
            <consortium name="The Broad Institute Genome Sequencing Center for Infectious Disease"/>
            <person name="Wu L."/>
            <person name="Ma J."/>
        </authorList>
    </citation>
    <scope>NUCLEOTIDE SEQUENCE [LARGE SCALE GENOMIC DNA]</scope>
    <source>
        <strain evidence="3">CGMCC 1.18439</strain>
    </source>
</reference>
<protein>
    <submittedName>
        <fullName evidence="2">Uncharacterized protein</fullName>
    </submittedName>
</protein>
<feature type="signal peptide" evidence="1">
    <location>
        <begin position="1"/>
        <end position="16"/>
    </location>
</feature>
<evidence type="ECO:0000256" key="1">
    <source>
        <dbReference type="SAM" id="SignalP"/>
    </source>
</evidence>